<evidence type="ECO:0000313" key="3">
    <source>
        <dbReference type="EMBL" id="MEL4305768.1"/>
    </source>
</evidence>
<evidence type="ECO:0000256" key="1">
    <source>
        <dbReference type="SAM" id="Phobius"/>
    </source>
</evidence>
<evidence type="ECO:0000313" key="4">
    <source>
        <dbReference type="Proteomes" id="UP001396646"/>
    </source>
</evidence>
<dbReference type="RefSeq" id="WP_342127400.1">
    <property type="nucleotide sequence ID" value="NZ_JBCAUS010000006.1"/>
</dbReference>
<evidence type="ECO:0000259" key="2">
    <source>
        <dbReference type="Pfam" id="PF01336"/>
    </source>
</evidence>
<keyword evidence="1" id="KW-1133">Transmembrane helix</keyword>
<feature type="domain" description="OB" evidence="2">
    <location>
        <begin position="48"/>
        <end position="121"/>
    </location>
</feature>
<keyword evidence="4" id="KW-1185">Reference proteome</keyword>
<comment type="caution">
    <text evidence="3">The sequence shown here is derived from an EMBL/GenBank/DDBJ whole genome shotgun (WGS) entry which is preliminary data.</text>
</comment>
<feature type="transmembrane region" description="Helical" evidence="1">
    <location>
        <begin position="7"/>
        <end position="26"/>
    </location>
</feature>
<sequence length="126" mass="13927">MEKEEKIVAVLLVMAILSLAVAYFTYLPGELTGDIQPLTDSSGLGEKVFVEGEVLSKRLTYTGDHLILEVGHSTQPITVFIPNNKGAEEMNEKISRGDQVHVKGILDEYEGELEIIVQKEKDVRVA</sequence>
<accession>A0ABU9KXT8</accession>
<dbReference type="Pfam" id="PF01336">
    <property type="entry name" value="tRNA_anti-codon"/>
    <property type="match status" value="1"/>
</dbReference>
<keyword evidence="1" id="KW-0812">Transmembrane</keyword>
<dbReference type="Gene3D" id="2.40.50.1010">
    <property type="match status" value="1"/>
</dbReference>
<gene>
    <name evidence="3" type="ORF">WOA13_08045</name>
</gene>
<organism evidence="3 4">
    <name type="scientific">Methanococcoides cohabitans</name>
    <dbReference type="NCBI Taxonomy" id="3136559"/>
    <lineage>
        <taxon>Archaea</taxon>
        <taxon>Methanobacteriati</taxon>
        <taxon>Methanobacteriota</taxon>
        <taxon>Stenosarchaea group</taxon>
        <taxon>Methanomicrobia</taxon>
        <taxon>Methanosarcinales</taxon>
        <taxon>Methanosarcinaceae</taxon>
        <taxon>Methanococcoides</taxon>
    </lineage>
</organism>
<name>A0ABU9KXT8_9EURY</name>
<dbReference type="EMBL" id="JBCAUS010000006">
    <property type="protein sequence ID" value="MEL4305768.1"/>
    <property type="molecule type" value="Genomic_DNA"/>
</dbReference>
<reference evidence="3 4" key="1">
    <citation type="submission" date="2024-04" db="EMBL/GenBank/DDBJ databases">
        <title>Methanococcoides sp. LMO-2.</title>
        <authorList>
            <person name="Liang L."/>
        </authorList>
    </citation>
    <scope>NUCLEOTIDE SEQUENCE [LARGE SCALE GENOMIC DNA]</scope>
    <source>
        <strain evidence="3 4">LMO-2</strain>
    </source>
</reference>
<dbReference type="Proteomes" id="UP001396646">
    <property type="component" value="Unassembled WGS sequence"/>
</dbReference>
<keyword evidence="1" id="KW-0472">Membrane</keyword>
<proteinExistence type="predicted"/>
<dbReference type="InterPro" id="IPR004365">
    <property type="entry name" value="NA-bd_OB_tRNA"/>
</dbReference>
<protein>
    <submittedName>
        <fullName evidence="3">OB-fold nucleic acid binding domain-containing protein</fullName>
    </submittedName>
</protein>